<organism evidence="7 8">
    <name type="scientific">Nelumbo nucifera</name>
    <name type="common">Sacred lotus</name>
    <dbReference type="NCBI Taxonomy" id="4432"/>
    <lineage>
        <taxon>Eukaryota</taxon>
        <taxon>Viridiplantae</taxon>
        <taxon>Streptophyta</taxon>
        <taxon>Embryophyta</taxon>
        <taxon>Tracheophyta</taxon>
        <taxon>Spermatophyta</taxon>
        <taxon>Magnoliopsida</taxon>
        <taxon>Proteales</taxon>
        <taxon>Nelumbonaceae</taxon>
        <taxon>Nelumbo</taxon>
    </lineage>
</organism>
<dbReference type="InterPro" id="IPR039589">
    <property type="entry name" value="TBCC1"/>
</dbReference>
<keyword evidence="5" id="KW-0963">Cytoplasm</keyword>
<protein>
    <recommendedName>
        <fullName evidence="4">TBCC domain-containing protein 1</fullName>
    </recommendedName>
</protein>
<evidence type="ECO:0000313" key="8">
    <source>
        <dbReference type="RefSeq" id="XP_010265831.1"/>
    </source>
</evidence>
<comment type="subcellular location">
    <subcellularLocation>
        <location evidence="1">Cytoplasm</location>
        <location evidence="1">Cytoskeleton</location>
        <location evidence="1">Microtubule organizing center</location>
        <location evidence="1">Centrosome</location>
    </subcellularLocation>
    <subcellularLocation>
        <location evidence="2">Cytoplasm</location>
        <location evidence="2">Cytoskeleton</location>
        <location evidence="2">Spindle pole</location>
    </subcellularLocation>
</comment>
<dbReference type="InterPro" id="IPR016098">
    <property type="entry name" value="CAP/MinC_C"/>
</dbReference>
<dbReference type="PROSITE" id="PS51329">
    <property type="entry name" value="C_CAP_COFACTOR_C"/>
    <property type="match status" value="1"/>
</dbReference>
<proteinExistence type="inferred from homology"/>
<dbReference type="FunCoup" id="A0A1U8AFL0">
    <property type="interactions" value="4294"/>
</dbReference>
<dbReference type="SUPFAM" id="SSF69340">
    <property type="entry name" value="C-terminal domain of adenylylcyclase associated protein"/>
    <property type="match status" value="1"/>
</dbReference>
<gene>
    <name evidence="8" type="primary">LOC104603486</name>
</gene>
<dbReference type="OrthoDB" id="427777at2759"/>
<dbReference type="Pfam" id="PF07986">
    <property type="entry name" value="TBCC"/>
    <property type="match status" value="1"/>
</dbReference>
<dbReference type="Proteomes" id="UP000189703">
    <property type="component" value="Unplaced"/>
</dbReference>
<accession>A0A1U8AFL0</accession>
<evidence type="ECO:0000256" key="2">
    <source>
        <dbReference type="ARBA" id="ARBA00004647"/>
    </source>
</evidence>
<dbReference type="eggNOG" id="KOG4416">
    <property type="taxonomic scope" value="Eukaryota"/>
</dbReference>
<dbReference type="STRING" id="4432.A0A1U8AFL0"/>
<dbReference type="PANTHER" id="PTHR16052:SF0">
    <property type="entry name" value="TBCC DOMAIN-CONTAINING PROTEIN 1"/>
    <property type="match status" value="1"/>
</dbReference>
<reference evidence="8" key="1">
    <citation type="submission" date="2025-08" db="UniProtKB">
        <authorList>
            <consortium name="RefSeq"/>
        </authorList>
    </citation>
    <scope>IDENTIFICATION</scope>
</reference>
<dbReference type="PANTHER" id="PTHR16052">
    <property type="entry name" value="TBCC DOMAIN-CONTAINING PROTEIN 1"/>
    <property type="match status" value="1"/>
</dbReference>
<dbReference type="OMA" id="WKELECR"/>
<keyword evidence="6" id="KW-0206">Cytoskeleton</keyword>
<evidence type="ECO:0000256" key="1">
    <source>
        <dbReference type="ARBA" id="ARBA00004300"/>
    </source>
</evidence>
<dbReference type="GO" id="GO:0000922">
    <property type="term" value="C:spindle pole"/>
    <property type="evidence" value="ECO:0007669"/>
    <property type="project" value="UniProtKB-SubCell"/>
</dbReference>
<name>A0A1U8AFL0_NELNU</name>
<keyword evidence="7" id="KW-1185">Reference proteome</keyword>
<dbReference type="KEGG" id="nnu:104603486"/>
<dbReference type="InterPro" id="IPR006599">
    <property type="entry name" value="CARP_motif"/>
</dbReference>
<dbReference type="InterPro" id="IPR017901">
    <property type="entry name" value="C-CAP_CF_C-like"/>
</dbReference>
<dbReference type="GeneID" id="104603486"/>
<evidence type="ECO:0000256" key="6">
    <source>
        <dbReference type="ARBA" id="ARBA00023212"/>
    </source>
</evidence>
<evidence type="ECO:0000256" key="4">
    <source>
        <dbReference type="ARBA" id="ARBA00017559"/>
    </source>
</evidence>
<comment type="similarity">
    <text evidence="3">Belongs to the TBCC family.</text>
</comment>
<evidence type="ECO:0000256" key="5">
    <source>
        <dbReference type="ARBA" id="ARBA00022490"/>
    </source>
</evidence>
<dbReference type="InterPro" id="IPR012945">
    <property type="entry name" value="Tubulin-bd_cofactor_C_dom"/>
</dbReference>
<dbReference type="InterPro" id="IPR036223">
    <property type="entry name" value="CAP_C_sf"/>
</dbReference>
<dbReference type="RefSeq" id="XP_010265831.1">
    <property type="nucleotide sequence ID" value="XM_010267529.2"/>
</dbReference>
<dbReference type="Gene3D" id="2.160.20.70">
    <property type="match status" value="1"/>
</dbReference>
<evidence type="ECO:0000256" key="3">
    <source>
        <dbReference type="ARBA" id="ARBA00008848"/>
    </source>
</evidence>
<dbReference type="SMART" id="SM00673">
    <property type="entry name" value="CARP"/>
    <property type="match status" value="2"/>
</dbReference>
<dbReference type="AlphaFoldDB" id="A0A1U8AFL0"/>
<evidence type="ECO:0000313" key="7">
    <source>
        <dbReference type="Proteomes" id="UP000189703"/>
    </source>
</evidence>
<sequence length="567" mass="62711">MDDGIEPSTSSPSSLNKEPVFLRARREPFEYGLLPISKLIFSDRTATLGPLKEKLIQRASSSPPRIDADGISEVLQISIENAHLVLDTLAAVLPSDSDPLVSAKPHELGSVGANVDDLILFLYIQSYKRLLPKTHKDSASVADVWPSTSAFDGYLSALSPMQLVRTNSRRFMPSQADEEAHQLSYLEKHMENIIALLAEPVEGNDEETLVLTFERFEHLGFLMQFGEKGSEGIPLNQAAPFFANSDPNMPSVPIPAAQVHEWILQNIAEALEHSSERVSSKENGSPHTPDQDVAMFDATSPLKGSACTRSLNFIEGISKTSLTKQASDLNGSSVKVLNCHDSVIYILAPLRYATVYGCSDATIVLGAIGKAVRVEHCERVQVIVAAKQICIANCRECVFFLGINQRPLILGDNHKLKVAPYNTYYPQLEEHMIQVGVDASFNRWNEPLVLGMVDLHDSLSHPAGVSDVQSESATCLDPDQFTNFLIPNWVGGESPKSTKHNPFPLPEVYMASQQKNLQNLGEIKQSLRELQLEESRKRELSSALHVYFKDWLYTSGNIRQLYCLQGD</sequence>